<dbReference type="VEuPathDB" id="TrichDB:TRFO_39507"/>
<organism evidence="1 2">
    <name type="scientific">Tritrichomonas foetus</name>
    <dbReference type="NCBI Taxonomy" id="1144522"/>
    <lineage>
        <taxon>Eukaryota</taxon>
        <taxon>Metamonada</taxon>
        <taxon>Parabasalia</taxon>
        <taxon>Tritrichomonadida</taxon>
        <taxon>Tritrichomonadidae</taxon>
        <taxon>Tritrichomonas</taxon>
    </lineage>
</organism>
<evidence type="ECO:0000313" key="2">
    <source>
        <dbReference type="Proteomes" id="UP000179807"/>
    </source>
</evidence>
<evidence type="ECO:0000313" key="1">
    <source>
        <dbReference type="EMBL" id="OHS94285.1"/>
    </source>
</evidence>
<reference evidence="1" key="1">
    <citation type="submission" date="2016-10" db="EMBL/GenBank/DDBJ databases">
        <authorList>
            <person name="Benchimol M."/>
            <person name="Almeida L.G."/>
            <person name="Vasconcelos A.T."/>
            <person name="Perreira-Neves A."/>
            <person name="Rosa I.A."/>
            <person name="Tasca T."/>
            <person name="Bogo M.R."/>
            <person name="de Souza W."/>
        </authorList>
    </citation>
    <scope>NUCLEOTIDE SEQUENCE [LARGE SCALE GENOMIC DNA]</scope>
    <source>
        <strain evidence="1">K</strain>
    </source>
</reference>
<protein>
    <submittedName>
        <fullName evidence="1">Uncharacterized protein</fullName>
    </submittedName>
</protein>
<accession>A0A1J4JA15</accession>
<dbReference type="GeneID" id="94847391"/>
<dbReference type="Proteomes" id="UP000179807">
    <property type="component" value="Unassembled WGS sequence"/>
</dbReference>
<comment type="caution">
    <text evidence="1">The sequence shown here is derived from an EMBL/GenBank/DDBJ whole genome shotgun (WGS) entry which is preliminary data.</text>
</comment>
<keyword evidence="2" id="KW-1185">Reference proteome</keyword>
<dbReference type="RefSeq" id="XP_068347422.1">
    <property type="nucleotide sequence ID" value="XM_068512687.1"/>
</dbReference>
<gene>
    <name evidence="1" type="ORF">TRFO_39507</name>
</gene>
<dbReference type="EMBL" id="MLAK01001330">
    <property type="protein sequence ID" value="OHS94285.1"/>
    <property type="molecule type" value="Genomic_DNA"/>
</dbReference>
<sequence length="85" mass="9988">MNTVLLFDDYLSNDEKMNQILAALEKRNLVLRNVKNSFLVNGNLSMCATLQFTDMIDLEITRQRWNILNDIFSYKTCVIEQKLKI</sequence>
<proteinExistence type="predicted"/>
<dbReference type="AlphaFoldDB" id="A0A1J4JA15"/>
<name>A0A1J4JA15_9EUKA</name>